<dbReference type="Proteomes" id="UP000440732">
    <property type="component" value="Unassembled WGS sequence"/>
</dbReference>
<protein>
    <recommendedName>
        <fullName evidence="5">RxLR effector protein</fullName>
    </recommendedName>
</protein>
<dbReference type="Proteomes" id="UP000460718">
    <property type="component" value="Unassembled WGS sequence"/>
</dbReference>
<dbReference type="InterPro" id="IPR031825">
    <property type="entry name" value="RXLR"/>
</dbReference>
<evidence type="ECO:0000256" key="1">
    <source>
        <dbReference type="ARBA" id="ARBA00004613"/>
    </source>
</evidence>
<dbReference type="EMBL" id="QXGB01000413">
    <property type="protein sequence ID" value="KAE9215932.1"/>
    <property type="molecule type" value="Genomic_DNA"/>
</dbReference>
<evidence type="ECO:0000313" key="10">
    <source>
        <dbReference type="EMBL" id="KAE9121775.1"/>
    </source>
</evidence>
<dbReference type="Proteomes" id="UP000441208">
    <property type="component" value="Unassembled WGS sequence"/>
</dbReference>
<evidence type="ECO:0000313" key="17">
    <source>
        <dbReference type="Proteomes" id="UP000429523"/>
    </source>
</evidence>
<keyword evidence="4" id="KW-0732">Signal</keyword>
<evidence type="ECO:0000256" key="4">
    <source>
        <dbReference type="ARBA" id="ARBA00022729"/>
    </source>
</evidence>
<dbReference type="OrthoDB" id="107187at2759"/>
<dbReference type="Proteomes" id="UP000440367">
    <property type="component" value="Unassembled WGS sequence"/>
</dbReference>
<keyword evidence="3 5" id="KW-0964">Secreted</keyword>
<evidence type="ECO:0000256" key="5">
    <source>
        <dbReference type="RuleBase" id="RU367124"/>
    </source>
</evidence>
<comment type="caution">
    <text evidence="9">The sequence shown here is derived from an EMBL/GenBank/DDBJ whole genome shotgun (WGS) entry which is preliminary data.</text>
</comment>
<dbReference type="EMBL" id="QXGF01000140">
    <property type="protein sequence ID" value="KAE8945881.1"/>
    <property type="molecule type" value="Genomic_DNA"/>
</dbReference>
<dbReference type="Proteomes" id="UP000488956">
    <property type="component" value="Unassembled WGS sequence"/>
</dbReference>
<evidence type="ECO:0000313" key="24">
    <source>
        <dbReference type="Proteomes" id="UP000476176"/>
    </source>
</evidence>
<accession>A0A6A3RK43</accession>
<evidence type="ECO:0000313" key="25">
    <source>
        <dbReference type="Proteomes" id="UP000486351"/>
    </source>
</evidence>
<feature type="region of interest" description="Disordered" evidence="6">
    <location>
        <begin position="1"/>
        <end position="22"/>
    </location>
</feature>
<dbReference type="EMBL" id="QXGE01000955">
    <property type="protein sequence ID" value="KAE9300326.1"/>
    <property type="molecule type" value="Genomic_DNA"/>
</dbReference>
<comment type="similarity">
    <text evidence="2 5">Belongs to the RxLR effector family.</text>
</comment>
<comment type="function">
    <text evidence="5">Effector that suppresses plant defense responses during pathogen infection.</text>
</comment>
<evidence type="ECO:0000313" key="18">
    <source>
        <dbReference type="Proteomes" id="UP000433483"/>
    </source>
</evidence>
<organism evidence="9 22">
    <name type="scientific">Phytophthora fragariae</name>
    <dbReference type="NCBI Taxonomy" id="53985"/>
    <lineage>
        <taxon>Eukaryota</taxon>
        <taxon>Sar</taxon>
        <taxon>Stramenopiles</taxon>
        <taxon>Oomycota</taxon>
        <taxon>Peronosporomycetes</taxon>
        <taxon>Peronosporales</taxon>
        <taxon>Peronosporaceae</taxon>
        <taxon>Phytophthora</taxon>
    </lineage>
</organism>
<dbReference type="Proteomes" id="UP000429523">
    <property type="component" value="Unassembled WGS sequence"/>
</dbReference>
<dbReference type="EMBL" id="QXGC01000946">
    <property type="protein sequence ID" value="KAE9215715.1"/>
    <property type="molecule type" value="Genomic_DNA"/>
</dbReference>
<dbReference type="EMBL" id="QXFZ01001017">
    <property type="protein sequence ID" value="KAE9098925.1"/>
    <property type="molecule type" value="Genomic_DNA"/>
</dbReference>
<evidence type="ECO:0000313" key="7">
    <source>
        <dbReference type="EMBL" id="KAE8945881.1"/>
    </source>
</evidence>
<dbReference type="Proteomes" id="UP000433483">
    <property type="component" value="Unassembled WGS sequence"/>
</dbReference>
<dbReference type="GO" id="GO:0005576">
    <property type="term" value="C:extracellular region"/>
    <property type="evidence" value="ECO:0007669"/>
    <property type="project" value="UniProtKB-SubCell"/>
</dbReference>
<evidence type="ECO:0000313" key="20">
    <source>
        <dbReference type="Proteomes" id="UP000440367"/>
    </source>
</evidence>
<evidence type="ECO:0000313" key="23">
    <source>
        <dbReference type="Proteomes" id="UP000460718"/>
    </source>
</evidence>
<evidence type="ECO:0000313" key="21">
    <source>
        <dbReference type="Proteomes" id="UP000440732"/>
    </source>
</evidence>
<dbReference type="Proteomes" id="UP000476176">
    <property type="component" value="Unassembled WGS sequence"/>
</dbReference>
<dbReference type="Pfam" id="PF16810">
    <property type="entry name" value="RXLR"/>
    <property type="match status" value="1"/>
</dbReference>
<evidence type="ECO:0000313" key="12">
    <source>
        <dbReference type="EMBL" id="KAE9215715.1"/>
    </source>
</evidence>
<evidence type="ECO:0000313" key="22">
    <source>
        <dbReference type="Proteomes" id="UP000441208"/>
    </source>
</evidence>
<evidence type="ECO:0000313" key="16">
    <source>
        <dbReference type="EMBL" id="KAE9328650.1"/>
    </source>
</evidence>
<dbReference type="EMBL" id="QXGD01000149">
    <property type="protein sequence ID" value="KAE9250530.1"/>
    <property type="molecule type" value="Genomic_DNA"/>
</dbReference>
<dbReference type="EMBL" id="QXGA01000943">
    <property type="protein sequence ID" value="KAE9134623.1"/>
    <property type="molecule type" value="Genomic_DNA"/>
</dbReference>
<dbReference type="Proteomes" id="UP000486351">
    <property type="component" value="Unassembled WGS sequence"/>
</dbReference>
<dbReference type="EMBL" id="QXFX01000290">
    <property type="protein sequence ID" value="KAE9121775.1"/>
    <property type="molecule type" value="Genomic_DNA"/>
</dbReference>
<keyword evidence="18" id="KW-1185">Reference proteome</keyword>
<sequence length="134" mass="15300">MTSSLGQPALEHSSEHRLLRVHGTGADNEERVVDIKKLFDVEKLLGVGKKSIAVKNVKEDFAMQTIANMLGDQMLKKTIFKKWDKIYSLDEVTKQLSEFSKHKRVANLLTEYGKHRGDGRLYQRLSDAQQNKNT</sequence>
<evidence type="ECO:0000256" key="2">
    <source>
        <dbReference type="ARBA" id="ARBA00010400"/>
    </source>
</evidence>
<dbReference type="AlphaFoldDB" id="A0A6A3RK43"/>
<evidence type="ECO:0000313" key="9">
    <source>
        <dbReference type="EMBL" id="KAE9098925.1"/>
    </source>
</evidence>
<proteinExistence type="inferred from homology"/>
<evidence type="ECO:0000313" key="13">
    <source>
        <dbReference type="EMBL" id="KAE9215932.1"/>
    </source>
</evidence>
<dbReference type="Proteomes" id="UP000437068">
    <property type="component" value="Unassembled WGS sequence"/>
</dbReference>
<evidence type="ECO:0000313" key="26">
    <source>
        <dbReference type="Proteomes" id="UP000488956"/>
    </source>
</evidence>
<evidence type="ECO:0000313" key="11">
    <source>
        <dbReference type="EMBL" id="KAE9134623.1"/>
    </source>
</evidence>
<evidence type="ECO:0000313" key="19">
    <source>
        <dbReference type="Proteomes" id="UP000437068"/>
    </source>
</evidence>
<gene>
    <name evidence="15" type="ORF">PF001_g15015</name>
    <name evidence="14" type="ORF">PF002_g4738</name>
    <name evidence="12" type="ORF">PF004_g14672</name>
    <name evidence="13" type="ORF">PF005_g9261</name>
    <name evidence="11" type="ORF">PF006_g14780</name>
    <name evidence="9" type="ORF">PF007_g16083</name>
    <name evidence="16" type="ORF">PF008_g16127</name>
    <name evidence="7" type="ORF">PF009_g4473</name>
    <name evidence="10" type="ORF">PF010_g6974</name>
    <name evidence="8" type="ORF">PF011_g14296</name>
</gene>
<comment type="subcellular location">
    <subcellularLocation>
        <location evidence="1 5">Secreted</location>
    </subcellularLocation>
</comment>
<evidence type="ECO:0000256" key="6">
    <source>
        <dbReference type="SAM" id="MobiDB-lite"/>
    </source>
</evidence>
<dbReference type="EMBL" id="QXFY01001089">
    <property type="protein sequence ID" value="KAE9328650.1"/>
    <property type="molecule type" value="Genomic_DNA"/>
</dbReference>
<dbReference type="EMBL" id="QXFW01000918">
    <property type="protein sequence ID" value="KAE9000194.1"/>
    <property type="molecule type" value="Genomic_DNA"/>
</dbReference>
<comment type="domain">
    <text evidence="5">The RxLR-dEER motif acts to carry the protein into the host cell cytoplasm through binding to cell surface phosphatidylinositol-3-phosphate.</text>
</comment>
<evidence type="ECO:0000256" key="3">
    <source>
        <dbReference type="ARBA" id="ARBA00022525"/>
    </source>
</evidence>
<evidence type="ECO:0000313" key="8">
    <source>
        <dbReference type="EMBL" id="KAE9000194.1"/>
    </source>
</evidence>
<evidence type="ECO:0000313" key="14">
    <source>
        <dbReference type="EMBL" id="KAE9250530.1"/>
    </source>
</evidence>
<reference evidence="17 18" key="1">
    <citation type="submission" date="2018-08" db="EMBL/GenBank/DDBJ databases">
        <title>Genomic investigation of the strawberry pathogen Phytophthora fragariae indicates pathogenicity is determined by transcriptional variation in three key races.</title>
        <authorList>
            <person name="Adams T.M."/>
            <person name="Armitage A.D."/>
            <person name="Sobczyk M.K."/>
            <person name="Bates H.J."/>
            <person name="Dunwell J.M."/>
            <person name="Nellist C.F."/>
            <person name="Harrison R.J."/>
        </authorList>
    </citation>
    <scope>NUCLEOTIDE SEQUENCE [LARGE SCALE GENOMIC DNA]</scope>
    <source>
        <strain evidence="15 19">A4</strain>
        <strain evidence="14 20">BC-1</strain>
        <strain evidence="12 24">BC-23</strain>
        <strain evidence="13 18">NOV-27</strain>
        <strain evidence="11 21">NOV-5</strain>
        <strain evidence="9 22">NOV-71</strain>
        <strain evidence="16 25">NOV-77</strain>
        <strain evidence="7 17">NOV-9</strain>
        <strain evidence="10 26">ONT-3</strain>
        <strain evidence="8 23">SCRP245</strain>
    </source>
</reference>
<evidence type="ECO:0000313" key="15">
    <source>
        <dbReference type="EMBL" id="KAE9300326.1"/>
    </source>
</evidence>
<name>A0A6A3RK43_9STRA</name>